<dbReference type="SUPFAM" id="SSF55874">
    <property type="entry name" value="ATPase domain of HSP90 chaperone/DNA topoisomerase II/histidine kinase"/>
    <property type="match status" value="1"/>
</dbReference>
<gene>
    <name evidence="1" type="ORF">LCGC14_0391160</name>
</gene>
<reference evidence="1" key="1">
    <citation type="journal article" date="2015" name="Nature">
        <title>Complex archaea that bridge the gap between prokaryotes and eukaryotes.</title>
        <authorList>
            <person name="Spang A."/>
            <person name="Saw J.H."/>
            <person name="Jorgensen S.L."/>
            <person name="Zaremba-Niedzwiedzka K."/>
            <person name="Martijn J."/>
            <person name="Lind A.E."/>
            <person name="van Eijk R."/>
            <person name="Schleper C."/>
            <person name="Guy L."/>
            <person name="Ettema T.J."/>
        </authorList>
    </citation>
    <scope>NUCLEOTIDE SEQUENCE</scope>
</reference>
<protein>
    <submittedName>
        <fullName evidence="1">Uncharacterized protein</fullName>
    </submittedName>
</protein>
<organism evidence="1">
    <name type="scientific">marine sediment metagenome</name>
    <dbReference type="NCBI Taxonomy" id="412755"/>
    <lineage>
        <taxon>unclassified sequences</taxon>
        <taxon>metagenomes</taxon>
        <taxon>ecological metagenomes</taxon>
    </lineage>
</organism>
<evidence type="ECO:0000313" key="1">
    <source>
        <dbReference type="EMBL" id="KKN74408.1"/>
    </source>
</evidence>
<dbReference type="AlphaFoldDB" id="A0A0F9W8M8"/>
<proteinExistence type="predicted"/>
<dbReference type="InterPro" id="IPR036890">
    <property type="entry name" value="HATPase_C_sf"/>
</dbReference>
<sequence length="703" mass="78734">MTLDVRGSLKNTRKSKNRLVVVDELLANSIDAFLIRQASSDTDLSLEIAFTVRATTSNLLGDEYDLEIECVDNGCGLGPDQLKAFLTKDTSYKDDLNISGIGICKGSGRVQYFHHFSTVSLSSFYLAEEGKVRAYLPPEEGRKAIEETDFQFLSKDTGAIGTGVTLSGVLPKIREGLFTVSNVNKWMQAEALKQYVLFNLLQRFVSLKDVLGDFKVSFHTDLAGQKSDAVLQTADIPGHTWSGPIEVRHVEGDAEIKADLTITHYKLDAKSYDLPRNIVGLCAKSAIAQDITARYLKSKKLVNNAIEGFFHIVLIEGQILNEGVNEQRDGFEKIPEESTDDDLFGEIQITFEDIYAVLDQKVEELLTPPDWSRDEIVAAVGVSYGVSEEMLTHSSTRVGFGDTPSSVARRALRNLQDKVVDETESLLAMKEAISDLEPDSDDFRSKINDLSWQFTASLKTVDMANLSQLVVRRSNLIDVLDLAVREGLTVQTELPDGQRRKNEALIHNIFFPMRKDSTEVADHDVWLLSEEYHYYDYIASDKPLSQLKLGDDAMFEDGVDQEINALLDRISEENRSCRPDIALFHEEGSVVIVEFKAPGVSLDEHDNDLIEYANILAAKSRGKFKRFYGYLIGDTVNTARLGNYKPLPGAQGWFGTTDLREPKTQYAIGQLYSELLMYDDVVDRARKRIEVYRERLGLPPIIS</sequence>
<name>A0A0F9W8M8_9ZZZZ</name>
<dbReference type="EMBL" id="LAZR01000327">
    <property type="protein sequence ID" value="KKN74408.1"/>
    <property type="molecule type" value="Genomic_DNA"/>
</dbReference>
<dbReference type="Gene3D" id="3.30.565.10">
    <property type="entry name" value="Histidine kinase-like ATPase, C-terminal domain"/>
    <property type="match status" value="1"/>
</dbReference>
<comment type="caution">
    <text evidence="1">The sequence shown here is derived from an EMBL/GenBank/DDBJ whole genome shotgun (WGS) entry which is preliminary data.</text>
</comment>
<accession>A0A0F9W8M8</accession>